<evidence type="ECO:0000256" key="3">
    <source>
        <dbReference type="ARBA" id="ARBA00022801"/>
    </source>
</evidence>
<sequence length="154" mass="17174">MRAFKPILDKYIPLDEELTLITPRRSTSGSAGYDFFAPKTYVVNPGETAIIPTYFKILMNQDEVLLIAPRSSFGYNYDMVIKSTIGVIDSDYAGNEKNDGNIIIGVKNNSDKVLTIDEGKHFAQGIIMKYLVTDDDHEFPKQERVGGIGSTNML</sequence>
<dbReference type="GO" id="GO:0000287">
    <property type="term" value="F:magnesium ion binding"/>
    <property type="evidence" value="ECO:0007669"/>
    <property type="project" value="InterPro"/>
</dbReference>
<evidence type="ECO:0000256" key="1">
    <source>
        <dbReference type="ARBA" id="ARBA00006581"/>
    </source>
</evidence>
<evidence type="ECO:0000313" key="6">
    <source>
        <dbReference type="EMBL" id="DAF97706.1"/>
    </source>
</evidence>
<keyword evidence="4" id="KW-0546">Nucleotide metabolism</keyword>
<protein>
    <recommendedName>
        <fullName evidence="2">dUTP diphosphatase</fullName>
        <ecNumber evidence="2">3.6.1.23</ecNumber>
    </recommendedName>
</protein>
<dbReference type="GO" id="GO:0006226">
    <property type="term" value="P:dUMP biosynthetic process"/>
    <property type="evidence" value="ECO:0007669"/>
    <property type="project" value="InterPro"/>
</dbReference>
<dbReference type="Gene3D" id="2.70.40.10">
    <property type="match status" value="1"/>
</dbReference>
<name>A0A8S5UTG9_9CAUD</name>
<dbReference type="Pfam" id="PF00692">
    <property type="entry name" value="dUTPase"/>
    <property type="match status" value="1"/>
</dbReference>
<dbReference type="InterPro" id="IPR033704">
    <property type="entry name" value="dUTPase_trimeric"/>
</dbReference>
<dbReference type="InterPro" id="IPR029054">
    <property type="entry name" value="dUTPase-like"/>
</dbReference>
<keyword evidence="3" id="KW-0378">Hydrolase</keyword>
<accession>A0A8S5UTG9</accession>
<feature type="domain" description="dUTPase-like" evidence="5">
    <location>
        <begin position="22"/>
        <end position="150"/>
    </location>
</feature>
<dbReference type="EC" id="3.6.1.23" evidence="2"/>
<dbReference type="CDD" id="cd07557">
    <property type="entry name" value="trimeric_dUTPase"/>
    <property type="match status" value="1"/>
</dbReference>
<dbReference type="SUPFAM" id="SSF51283">
    <property type="entry name" value="dUTPase-like"/>
    <property type="match status" value="1"/>
</dbReference>
<comment type="similarity">
    <text evidence="1">Belongs to the dUTPase family.</text>
</comment>
<dbReference type="InterPro" id="IPR008181">
    <property type="entry name" value="dUTPase"/>
</dbReference>
<evidence type="ECO:0000256" key="2">
    <source>
        <dbReference type="ARBA" id="ARBA00012379"/>
    </source>
</evidence>
<proteinExistence type="inferred from homology"/>
<dbReference type="InterPro" id="IPR036157">
    <property type="entry name" value="dUTPase-like_sf"/>
</dbReference>
<evidence type="ECO:0000256" key="4">
    <source>
        <dbReference type="ARBA" id="ARBA00023080"/>
    </source>
</evidence>
<dbReference type="GO" id="GO:0046081">
    <property type="term" value="P:dUTP catabolic process"/>
    <property type="evidence" value="ECO:0007669"/>
    <property type="project" value="InterPro"/>
</dbReference>
<evidence type="ECO:0000259" key="5">
    <source>
        <dbReference type="Pfam" id="PF00692"/>
    </source>
</evidence>
<dbReference type="GO" id="GO:0004170">
    <property type="term" value="F:dUTP diphosphatase activity"/>
    <property type="evidence" value="ECO:0007669"/>
    <property type="project" value="UniProtKB-EC"/>
</dbReference>
<reference evidence="6" key="1">
    <citation type="journal article" date="2021" name="Proc. Natl. Acad. Sci. U.S.A.">
        <title>A Catalog of Tens of Thousands of Viruses from Human Metagenomes Reveals Hidden Associations with Chronic Diseases.</title>
        <authorList>
            <person name="Tisza M.J."/>
            <person name="Buck C.B."/>
        </authorList>
    </citation>
    <scope>NUCLEOTIDE SEQUENCE</scope>
    <source>
        <strain evidence="6">CtYA416</strain>
    </source>
</reference>
<dbReference type="EMBL" id="BK016136">
    <property type="protein sequence ID" value="DAF97706.1"/>
    <property type="molecule type" value="Genomic_DNA"/>
</dbReference>
<organism evidence="6">
    <name type="scientific">Myoviridae sp. ctYA416</name>
    <dbReference type="NCBI Taxonomy" id="2825125"/>
    <lineage>
        <taxon>Viruses</taxon>
        <taxon>Duplodnaviria</taxon>
        <taxon>Heunggongvirae</taxon>
        <taxon>Uroviricota</taxon>
        <taxon>Caudoviricetes</taxon>
    </lineage>
</organism>
<dbReference type="PANTHER" id="PTHR11241">
    <property type="entry name" value="DEOXYURIDINE 5'-TRIPHOSPHATE NUCLEOTIDOHYDROLASE"/>
    <property type="match status" value="1"/>
</dbReference>
<dbReference type="PANTHER" id="PTHR11241:SF0">
    <property type="entry name" value="DEOXYURIDINE 5'-TRIPHOSPHATE NUCLEOTIDOHYDROLASE"/>
    <property type="match status" value="1"/>
</dbReference>